<evidence type="ECO:0000256" key="1">
    <source>
        <dbReference type="ARBA" id="ARBA00004370"/>
    </source>
</evidence>
<dbReference type="Pfam" id="PF07714">
    <property type="entry name" value="PK_Tyr_Ser-Thr"/>
    <property type="match status" value="1"/>
</dbReference>
<dbReference type="InterPro" id="IPR046959">
    <property type="entry name" value="PRK1-6/SRF4-like"/>
</dbReference>
<evidence type="ECO:0000256" key="5">
    <source>
        <dbReference type="SAM" id="Phobius"/>
    </source>
</evidence>
<evidence type="ECO:0000313" key="8">
    <source>
        <dbReference type="Proteomes" id="UP001279734"/>
    </source>
</evidence>
<dbReference type="FunFam" id="3.80.10.10:FF:000485">
    <property type="entry name" value="Protein NSP-INTERACTING KINASE 2"/>
    <property type="match status" value="1"/>
</dbReference>
<dbReference type="FunFam" id="3.80.10.10:FF:000379">
    <property type="entry name" value="Protein NSP-INTERACTING KINASE 2"/>
    <property type="match status" value="1"/>
</dbReference>
<keyword evidence="4" id="KW-0677">Repeat</keyword>
<evidence type="ECO:0000256" key="3">
    <source>
        <dbReference type="ARBA" id="ARBA00022729"/>
    </source>
</evidence>
<dbReference type="EMBL" id="BSYO01000008">
    <property type="protein sequence ID" value="GMH08803.1"/>
    <property type="molecule type" value="Genomic_DNA"/>
</dbReference>
<name>A0AAD3XL83_NEPGR</name>
<dbReference type="GO" id="GO:0005524">
    <property type="term" value="F:ATP binding"/>
    <property type="evidence" value="ECO:0007669"/>
    <property type="project" value="InterPro"/>
</dbReference>
<dbReference type="Pfam" id="PF23598">
    <property type="entry name" value="LRR_14"/>
    <property type="match status" value="1"/>
</dbReference>
<keyword evidence="8" id="KW-1185">Reference proteome</keyword>
<comment type="subcellular location">
    <subcellularLocation>
        <location evidence="1">Membrane</location>
    </subcellularLocation>
</comment>
<dbReference type="PANTHER" id="PTHR48007:SF65">
    <property type="entry name" value="OS01G0577600 PROTEIN"/>
    <property type="match status" value="1"/>
</dbReference>
<dbReference type="PROSITE" id="PS50011">
    <property type="entry name" value="PROTEIN_KINASE_DOM"/>
    <property type="match status" value="1"/>
</dbReference>
<evidence type="ECO:0000256" key="2">
    <source>
        <dbReference type="ARBA" id="ARBA00022614"/>
    </source>
</evidence>
<comment type="caution">
    <text evidence="7">The sequence shown here is derived from an EMBL/GenBank/DDBJ whole genome shotgun (WGS) entry which is preliminary data.</text>
</comment>
<gene>
    <name evidence="7" type="ORF">Nepgr_010643</name>
</gene>
<protein>
    <recommendedName>
        <fullName evidence="6">Protein kinase domain-containing protein</fullName>
    </recommendedName>
</protein>
<dbReference type="GO" id="GO:0016020">
    <property type="term" value="C:membrane"/>
    <property type="evidence" value="ECO:0007669"/>
    <property type="project" value="UniProtKB-SubCell"/>
</dbReference>
<proteinExistence type="predicted"/>
<keyword evidence="3" id="KW-0732">Signal</keyword>
<dbReference type="SUPFAM" id="SSF52058">
    <property type="entry name" value="L domain-like"/>
    <property type="match status" value="1"/>
</dbReference>
<evidence type="ECO:0000256" key="4">
    <source>
        <dbReference type="ARBA" id="ARBA00022737"/>
    </source>
</evidence>
<feature type="transmembrane region" description="Helical" evidence="5">
    <location>
        <begin position="7"/>
        <end position="24"/>
    </location>
</feature>
<dbReference type="InterPro" id="IPR011009">
    <property type="entry name" value="Kinase-like_dom_sf"/>
</dbReference>
<sequence>MAHKISFLSLLLIIPHIFFTVFVLCSNPELTALLELKSALDPSAKLLSSWAINGDPCDGSFEGVGCNEMGQVANISLQGKGLDGQLSLAVANLKHLSGLYLHYNSLVGEIPKEVANLTHLFDLYLNVNNVSGSIPPEIANMENLQVLQLGYNQLTGSIPTQLGSMKKLSVLALQFNQLTGAIPASLGELGTLVRLDLSYNRLFGSIPTRLADAPLLEALDIRNNTLSGNVPSALKSLNEGFQYANNPGLCGVQFPDLRACTASDHLSHIRPEPYGGGATGTNDIPETANVIPNCSETVCSNAPKKSHASAAVAAVVVMIVIIVLSILTFSQYRRRKQKLGISFDVSDVCISGDPPKEAYRKNGSPLISLEYPNGWDPLADGRSFGGFSQEIIQSFRFNLEEVECATQYFSSINLLGRSSFSAVYKGILRDGSLVAVKRISKSSCKSEEAEFLKGLNILTSMNHENLVRLRGFCCSRGRGECFLIYDFVPNGNLLTLLDLKDGDDKVLEWSTRVSIINGIAKGIQYLHGYKVNKTPLVHENISAKKVLIDQRFSPLLSGSGLHKLLTNDTIFSALKASAAMGYLAPEYTTTGRFTEKSDVYAFGILVFQILSGKRKITHFIRLSAESSMLQDFVDPNLHGRFLDHEAAKLAKIALTCTHDSPSERPSMDAVVLELGNYNRGGWYKSP</sequence>
<dbReference type="CDD" id="cd14066">
    <property type="entry name" value="STKc_IRAK"/>
    <property type="match status" value="1"/>
</dbReference>
<dbReference type="InterPro" id="IPR000719">
    <property type="entry name" value="Prot_kinase_dom"/>
</dbReference>
<keyword evidence="5" id="KW-0812">Transmembrane</keyword>
<dbReference type="FunFam" id="1.10.510.10:FF:000513">
    <property type="entry name" value="Protein NSP-INTERACTING KINASE 2"/>
    <property type="match status" value="1"/>
</dbReference>
<dbReference type="Gene3D" id="3.80.10.10">
    <property type="entry name" value="Ribonuclease Inhibitor"/>
    <property type="match status" value="2"/>
</dbReference>
<dbReference type="InterPro" id="IPR032675">
    <property type="entry name" value="LRR_dom_sf"/>
</dbReference>
<evidence type="ECO:0000259" key="6">
    <source>
        <dbReference type="PROSITE" id="PS50011"/>
    </source>
</evidence>
<feature type="transmembrane region" description="Helical" evidence="5">
    <location>
        <begin position="308"/>
        <end position="329"/>
    </location>
</feature>
<dbReference type="FunFam" id="3.30.200.20:FF:000371">
    <property type="entry name" value="Protein NSP-INTERACTING KINASE 2"/>
    <property type="match status" value="1"/>
</dbReference>
<dbReference type="Gene3D" id="1.10.510.10">
    <property type="entry name" value="Transferase(Phosphotransferase) domain 1"/>
    <property type="match status" value="1"/>
</dbReference>
<dbReference type="InterPro" id="IPR055414">
    <property type="entry name" value="LRR_R13L4/SHOC2-like"/>
</dbReference>
<evidence type="ECO:0000313" key="7">
    <source>
        <dbReference type="EMBL" id="GMH08803.1"/>
    </source>
</evidence>
<dbReference type="SUPFAM" id="SSF56112">
    <property type="entry name" value="Protein kinase-like (PK-like)"/>
    <property type="match status" value="1"/>
</dbReference>
<organism evidence="7 8">
    <name type="scientific">Nepenthes gracilis</name>
    <name type="common">Slender pitcher plant</name>
    <dbReference type="NCBI Taxonomy" id="150966"/>
    <lineage>
        <taxon>Eukaryota</taxon>
        <taxon>Viridiplantae</taxon>
        <taxon>Streptophyta</taxon>
        <taxon>Embryophyta</taxon>
        <taxon>Tracheophyta</taxon>
        <taxon>Spermatophyta</taxon>
        <taxon>Magnoliopsida</taxon>
        <taxon>eudicotyledons</taxon>
        <taxon>Gunneridae</taxon>
        <taxon>Pentapetalae</taxon>
        <taxon>Caryophyllales</taxon>
        <taxon>Nepenthaceae</taxon>
        <taxon>Nepenthes</taxon>
    </lineage>
</organism>
<dbReference type="AlphaFoldDB" id="A0AAD3XL83"/>
<dbReference type="Pfam" id="PF08263">
    <property type="entry name" value="LRRNT_2"/>
    <property type="match status" value="1"/>
</dbReference>
<keyword evidence="5" id="KW-0472">Membrane</keyword>
<feature type="domain" description="Protein kinase" evidence="6">
    <location>
        <begin position="409"/>
        <end position="683"/>
    </location>
</feature>
<dbReference type="Proteomes" id="UP001279734">
    <property type="component" value="Unassembled WGS sequence"/>
</dbReference>
<keyword evidence="2" id="KW-0433">Leucine-rich repeat</keyword>
<keyword evidence="5" id="KW-1133">Transmembrane helix</keyword>
<dbReference type="InterPro" id="IPR001245">
    <property type="entry name" value="Ser-Thr/Tyr_kinase_cat_dom"/>
</dbReference>
<dbReference type="GO" id="GO:0004674">
    <property type="term" value="F:protein serine/threonine kinase activity"/>
    <property type="evidence" value="ECO:0007669"/>
    <property type="project" value="UniProtKB-EC"/>
</dbReference>
<dbReference type="PANTHER" id="PTHR48007">
    <property type="entry name" value="LEUCINE-RICH REPEAT RECEPTOR-LIKE PROTEIN KINASE PXC1"/>
    <property type="match status" value="1"/>
</dbReference>
<dbReference type="Gene3D" id="3.30.200.20">
    <property type="entry name" value="Phosphorylase Kinase, domain 1"/>
    <property type="match status" value="1"/>
</dbReference>
<accession>A0AAD3XL83</accession>
<dbReference type="InterPro" id="IPR013210">
    <property type="entry name" value="LRR_N_plant-typ"/>
</dbReference>
<reference evidence="7" key="1">
    <citation type="submission" date="2023-05" db="EMBL/GenBank/DDBJ databases">
        <title>Nepenthes gracilis genome sequencing.</title>
        <authorList>
            <person name="Fukushima K."/>
        </authorList>
    </citation>
    <scope>NUCLEOTIDE SEQUENCE</scope>
    <source>
        <strain evidence="7">SING2019-196</strain>
    </source>
</reference>